<evidence type="ECO:0000256" key="4">
    <source>
        <dbReference type="ARBA" id="ARBA00022692"/>
    </source>
</evidence>
<evidence type="ECO:0000256" key="1">
    <source>
        <dbReference type="ARBA" id="ARBA00004141"/>
    </source>
</evidence>
<keyword evidence="10" id="KW-1185">Reference proteome</keyword>
<dbReference type="Pfam" id="PF00083">
    <property type="entry name" value="Sugar_tr"/>
    <property type="match status" value="1"/>
</dbReference>
<feature type="transmembrane region" description="Helical" evidence="7">
    <location>
        <begin position="326"/>
        <end position="346"/>
    </location>
</feature>
<dbReference type="PROSITE" id="PS00216">
    <property type="entry name" value="SUGAR_TRANSPORT_1"/>
    <property type="match status" value="1"/>
</dbReference>
<feature type="transmembrane region" description="Helical" evidence="7">
    <location>
        <begin position="453"/>
        <end position="472"/>
    </location>
</feature>
<dbReference type="FunFam" id="1.20.1250.20:FF:000134">
    <property type="entry name" value="MFS sugar transporter protein"/>
    <property type="match status" value="1"/>
</dbReference>
<dbReference type="InterPro" id="IPR005829">
    <property type="entry name" value="Sugar_transporter_CS"/>
</dbReference>
<dbReference type="GO" id="GO:0005351">
    <property type="term" value="F:carbohydrate:proton symporter activity"/>
    <property type="evidence" value="ECO:0007669"/>
    <property type="project" value="TreeGrafter"/>
</dbReference>
<keyword evidence="3" id="KW-0813">Transport</keyword>
<dbReference type="PROSITE" id="PS50850">
    <property type="entry name" value="MFS"/>
    <property type="match status" value="1"/>
</dbReference>
<name>A0A9P5E055_9HYPO</name>
<dbReference type="PANTHER" id="PTHR48022:SF3">
    <property type="entry name" value="HEXOSE TRANSPORTER PROTEIN (AFU_ORTHOLOGUE AFUA_8G04480)-RELATED"/>
    <property type="match status" value="1"/>
</dbReference>
<keyword evidence="6 7" id="KW-0472">Membrane</keyword>
<evidence type="ECO:0000256" key="6">
    <source>
        <dbReference type="ARBA" id="ARBA00023136"/>
    </source>
</evidence>
<evidence type="ECO:0000313" key="9">
    <source>
        <dbReference type="EMBL" id="KAF4341875.1"/>
    </source>
</evidence>
<comment type="subcellular location">
    <subcellularLocation>
        <location evidence="1">Membrane</location>
        <topology evidence="1">Multi-pass membrane protein</topology>
    </subcellularLocation>
</comment>
<organism evidence="9 10">
    <name type="scientific">Fusarium beomiforme</name>
    <dbReference type="NCBI Taxonomy" id="44412"/>
    <lineage>
        <taxon>Eukaryota</taxon>
        <taxon>Fungi</taxon>
        <taxon>Dikarya</taxon>
        <taxon>Ascomycota</taxon>
        <taxon>Pezizomycotina</taxon>
        <taxon>Sordariomycetes</taxon>
        <taxon>Hypocreomycetidae</taxon>
        <taxon>Hypocreales</taxon>
        <taxon>Nectriaceae</taxon>
        <taxon>Fusarium</taxon>
        <taxon>Fusarium burgessii species complex</taxon>
    </lineage>
</organism>
<dbReference type="GO" id="GO:0016020">
    <property type="term" value="C:membrane"/>
    <property type="evidence" value="ECO:0007669"/>
    <property type="project" value="UniProtKB-SubCell"/>
</dbReference>
<dbReference type="OrthoDB" id="6133115at2759"/>
<feature type="transmembrane region" description="Helical" evidence="7">
    <location>
        <begin position="388"/>
        <end position="412"/>
    </location>
</feature>
<sequence length="514" mass="56359">MAVDSKVQPPSGGIEAVLPNQNTPWYKQAHLVKLNSIILGLVCFQQESAIGYDGSLLNGLQSLPQWSEFMDHPAGEWSGFINAIYFIGFFVACPPSSWLANKYGRRLPAFLGFIPLALGTGLQTGAKTEAEWIAGRFILGIPTAMFATSIPLLITEIAYPSHRSVITALTNCNYFIGGIIAAWTCYGTRNYTDWAWRIPTILQIALPLVALPALILVPESPRWLVSVGREDAARETLGRIHAGGDTNHPLVDFELHEITTAIESEKQAEKSSSYASLVSTPAHRRRLFITGSLAIYSQWVGNGVVSYYLATVLATVGITSVTDQTLIMGCLQIWSFIAACAGALCVERLGRRILLMISCAIMLVSFILITAMSGSFAQTGSRSVGITMIPFVFLFNAGYAIAVTPLQVAYPLELWPFQLRGRGISAAWMIMILALIFNVFVNPVALSAIGWKYYIVYVALLVSYGLVIFFFYPETRGRTLEEISVIFGDAPDGLYSDELDTKQVIEKAEVKHLD</sequence>
<dbReference type="InterPro" id="IPR020846">
    <property type="entry name" value="MFS_dom"/>
</dbReference>
<feature type="transmembrane region" description="Helical" evidence="7">
    <location>
        <begin position="424"/>
        <end position="441"/>
    </location>
</feature>
<dbReference type="InterPro" id="IPR005828">
    <property type="entry name" value="MFS_sugar_transport-like"/>
</dbReference>
<dbReference type="Gene3D" id="1.20.1250.20">
    <property type="entry name" value="MFS general substrate transporter like domains"/>
    <property type="match status" value="1"/>
</dbReference>
<dbReference type="Proteomes" id="UP000730481">
    <property type="component" value="Unassembled WGS sequence"/>
</dbReference>
<evidence type="ECO:0000256" key="2">
    <source>
        <dbReference type="ARBA" id="ARBA00010992"/>
    </source>
</evidence>
<reference evidence="9" key="1">
    <citation type="journal article" date="2017" name="Mycologia">
        <title>Fusarium algeriense, sp. nov., a novel toxigenic crown rot pathogen of durum wheat from Algeria is nested in the Fusarium burgessii species complex.</title>
        <authorList>
            <person name="Laraba I."/>
            <person name="Keddad A."/>
            <person name="Boureghda H."/>
            <person name="Abdallah N."/>
            <person name="Vaughan M.M."/>
            <person name="Proctor R.H."/>
            <person name="Busman M."/>
            <person name="O'Donnell K."/>
        </authorList>
    </citation>
    <scope>NUCLEOTIDE SEQUENCE</scope>
    <source>
        <strain evidence="9">NRRL 25174</strain>
    </source>
</reference>
<evidence type="ECO:0000256" key="3">
    <source>
        <dbReference type="ARBA" id="ARBA00022448"/>
    </source>
</evidence>
<feature type="transmembrane region" description="Helical" evidence="7">
    <location>
        <begin position="165"/>
        <end position="184"/>
    </location>
</feature>
<comment type="similarity">
    <text evidence="2">Belongs to the major facilitator superfamily. Sugar transporter (TC 2.A.1.1) family.</text>
</comment>
<dbReference type="EMBL" id="PVQB02000171">
    <property type="protein sequence ID" value="KAF4341875.1"/>
    <property type="molecule type" value="Genomic_DNA"/>
</dbReference>
<feature type="transmembrane region" description="Helical" evidence="7">
    <location>
        <begin position="80"/>
        <end position="100"/>
    </location>
</feature>
<evidence type="ECO:0000256" key="5">
    <source>
        <dbReference type="ARBA" id="ARBA00022989"/>
    </source>
</evidence>
<feature type="transmembrane region" description="Helical" evidence="7">
    <location>
        <begin position="353"/>
        <end position="376"/>
    </location>
</feature>
<protein>
    <submittedName>
        <fullName evidence="9">Lactose permease</fullName>
    </submittedName>
</protein>
<feature type="transmembrane region" description="Helical" evidence="7">
    <location>
        <begin position="132"/>
        <end position="153"/>
    </location>
</feature>
<feature type="domain" description="Major facilitator superfamily (MFS) profile" evidence="8">
    <location>
        <begin position="39"/>
        <end position="476"/>
    </location>
</feature>
<comment type="caution">
    <text evidence="9">The sequence shown here is derived from an EMBL/GenBank/DDBJ whole genome shotgun (WGS) entry which is preliminary data.</text>
</comment>
<accession>A0A9P5E055</accession>
<dbReference type="AlphaFoldDB" id="A0A9P5E055"/>
<evidence type="ECO:0000256" key="7">
    <source>
        <dbReference type="SAM" id="Phobius"/>
    </source>
</evidence>
<keyword evidence="5 7" id="KW-1133">Transmembrane helix</keyword>
<gene>
    <name evidence="9" type="ORF">FBEOM_4192</name>
</gene>
<proteinExistence type="inferred from homology"/>
<feature type="transmembrane region" description="Helical" evidence="7">
    <location>
        <begin position="293"/>
        <end position="314"/>
    </location>
</feature>
<dbReference type="InterPro" id="IPR036259">
    <property type="entry name" value="MFS_trans_sf"/>
</dbReference>
<keyword evidence="4 7" id="KW-0812">Transmembrane</keyword>
<dbReference type="PANTHER" id="PTHR48022">
    <property type="entry name" value="PLASTIDIC GLUCOSE TRANSPORTER 4"/>
    <property type="match status" value="1"/>
</dbReference>
<evidence type="ECO:0000259" key="8">
    <source>
        <dbReference type="PROSITE" id="PS50850"/>
    </source>
</evidence>
<dbReference type="InterPro" id="IPR050360">
    <property type="entry name" value="MFS_Sugar_Transporters"/>
</dbReference>
<reference evidence="9" key="2">
    <citation type="submission" date="2020-02" db="EMBL/GenBank/DDBJ databases">
        <title>Identification and distribution of gene clusters putatively required for synthesis of sphingolipid metabolism inhibitors in phylogenetically diverse species of the filamentous fungus Fusarium.</title>
        <authorList>
            <person name="Kim H.-S."/>
            <person name="Busman M."/>
            <person name="Brown D.W."/>
            <person name="Divon H."/>
            <person name="Uhlig S."/>
            <person name="Proctor R.H."/>
        </authorList>
    </citation>
    <scope>NUCLEOTIDE SEQUENCE</scope>
    <source>
        <strain evidence="9">NRRL 25174</strain>
    </source>
</reference>
<dbReference type="SUPFAM" id="SSF103473">
    <property type="entry name" value="MFS general substrate transporter"/>
    <property type="match status" value="1"/>
</dbReference>
<evidence type="ECO:0000313" key="10">
    <source>
        <dbReference type="Proteomes" id="UP000730481"/>
    </source>
</evidence>